<dbReference type="Gene3D" id="3.40.50.2300">
    <property type="match status" value="1"/>
</dbReference>
<evidence type="ECO:0000313" key="4">
    <source>
        <dbReference type="Proteomes" id="UP001596447"/>
    </source>
</evidence>
<comment type="caution">
    <text evidence="1">Lacks conserved residue(s) required for the propagation of feature annotation.</text>
</comment>
<reference evidence="3 4" key="1">
    <citation type="journal article" date="2019" name="Int. J. Syst. Evol. Microbiol.">
        <title>The Global Catalogue of Microorganisms (GCM) 10K type strain sequencing project: providing services to taxonomists for standard genome sequencing and annotation.</title>
        <authorList>
            <consortium name="The Broad Institute Genomics Platform"/>
            <consortium name="The Broad Institute Genome Sequencing Center for Infectious Disease"/>
            <person name="Wu L."/>
            <person name="Ma J."/>
        </authorList>
    </citation>
    <scope>NUCLEOTIDE SEQUENCE [LARGE SCALE GENOMIC DNA]</scope>
    <source>
        <strain evidence="3 4">XZGYJ-43</strain>
    </source>
</reference>
<dbReference type="Pfam" id="PF08663">
    <property type="entry name" value="HalX"/>
    <property type="match status" value="1"/>
</dbReference>
<organism evidence="3 4">
    <name type="scientific">Halospeciosus flavus</name>
    <dbReference type="NCBI Taxonomy" id="3032283"/>
    <lineage>
        <taxon>Archaea</taxon>
        <taxon>Methanobacteriati</taxon>
        <taxon>Methanobacteriota</taxon>
        <taxon>Stenosarchaea group</taxon>
        <taxon>Halobacteria</taxon>
        <taxon>Halobacteriales</taxon>
        <taxon>Halobacteriaceae</taxon>
        <taxon>Halospeciosus</taxon>
    </lineage>
</organism>
<dbReference type="SMART" id="SM00448">
    <property type="entry name" value="REC"/>
    <property type="match status" value="1"/>
</dbReference>
<dbReference type="AlphaFoldDB" id="A0ABD5Z625"/>
<evidence type="ECO:0000256" key="1">
    <source>
        <dbReference type="PROSITE-ProRule" id="PRU00169"/>
    </source>
</evidence>
<keyword evidence="4" id="KW-1185">Reference proteome</keyword>
<evidence type="ECO:0000259" key="2">
    <source>
        <dbReference type="PROSITE" id="PS50110"/>
    </source>
</evidence>
<dbReference type="Proteomes" id="UP001596447">
    <property type="component" value="Unassembled WGS sequence"/>
</dbReference>
<name>A0ABD5Z625_9EURY</name>
<evidence type="ECO:0000313" key="3">
    <source>
        <dbReference type="EMBL" id="MFC7200652.1"/>
    </source>
</evidence>
<proteinExistence type="predicted"/>
<dbReference type="SUPFAM" id="SSF52172">
    <property type="entry name" value="CheY-like"/>
    <property type="match status" value="1"/>
</dbReference>
<dbReference type="InterPro" id="IPR011006">
    <property type="entry name" value="CheY-like_superfamily"/>
</dbReference>
<sequence>MATILLIADEGPLSDRYRGWLADAHTVRVASTGERALATLDDEVDAALLERRLPDGTGRAVLERLRREGYRCRVALLADVEPEFDVVRAGFDECLERPVTRAVLSATIDRLCRRRRYDERVREYHTLVRERTALEKRLSDETLAASAEYEELQHEIETVETALDDLLATFDRQDTVALFANLSTPMYRPDDETRRTHGVAK</sequence>
<dbReference type="PROSITE" id="PS50110">
    <property type="entry name" value="RESPONSE_REGULATORY"/>
    <property type="match status" value="1"/>
</dbReference>
<gene>
    <name evidence="3" type="ORF">ACFQJ9_14720</name>
</gene>
<dbReference type="InterPro" id="IPR001789">
    <property type="entry name" value="Sig_transdc_resp-reg_receiver"/>
</dbReference>
<comment type="caution">
    <text evidence="3">The sequence shown here is derived from an EMBL/GenBank/DDBJ whole genome shotgun (WGS) entry which is preliminary data.</text>
</comment>
<feature type="domain" description="Response regulatory" evidence="2">
    <location>
        <begin position="3"/>
        <end position="112"/>
    </location>
</feature>
<dbReference type="RefSeq" id="WP_279527428.1">
    <property type="nucleotide sequence ID" value="NZ_CP122312.1"/>
</dbReference>
<dbReference type="EMBL" id="JBHTAR010000011">
    <property type="protein sequence ID" value="MFC7200652.1"/>
    <property type="molecule type" value="Genomic_DNA"/>
</dbReference>
<accession>A0ABD5Z625</accession>
<dbReference type="InterPro" id="IPR013971">
    <property type="entry name" value="HalX_domain"/>
</dbReference>
<protein>
    <submittedName>
        <fullName evidence="3">HalX domain-containing protein</fullName>
    </submittedName>
</protein>